<dbReference type="EMBL" id="LUCH01002166">
    <property type="protein sequence ID" value="KAF5401893.1"/>
    <property type="molecule type" value="Genomic_DNA"/>
</dbReference>
<name>A0A8J4T931_9TREM</name>
<proteinExistence type="predicted"/>
<accession>A0A8J4T931</accession>
<dbReference type="GO" id="GO:0030424">
    <property type="term" value="C:axon"/>
    <property type="evidence" value="ECO:0007669"/>
    <property type="project" value="TreeGrafter"/>
</dbReference>
<dbReference type="GO" id="GO:0034703">
    <property type="term" value="C:cation channel complex"/>
    <property type="evidence" value="ECO:0007669"/>
    <property type="project" value="TreeGrafter"/>
</dbReference>
<dbReference type="OrthoDB" id="5584001at2759"/>
<organism evidence="3 4">
    <name type="scientific">Paragonimus heterotremus</name>
    <dbReference type="NCBI Taxonomy" id="100268"/>
    <lineage>
        <taxon>Eukaryota</taxon>
        <taxon>Metazoa</taxon>
        <taxon>Spiralia</taxon>
        <taxon>Lophotrochozoa</taxon>
        <taxon>Platyhelminthes</taxon>
        <taxon>Trematoda</taxon>
        <taxon>Digenea</taxon>
        <taxon>Plagiorchiida</taxon>
        <taxon>Troglotremata</taxon>
        <taxon>Troglotrematidae</taxon>
        <taxon>Paragonimus</taxon>
    </lineage>
</organism>
<sequence>MLREKLRNHILNMQQYQRQLRTDQALLSASQAPLQFTQAETKLLYTLHWILLDAASECEDAELEGITHRIPTLDISGGDIETRYTNCESRPQDTGDIRRWNVLGVGLLIQPLMVSTPLVTASSRNGERRFLHDLSSLQLFIYLFAPLIEQLKAADFETLKLEAGLQIWIPLMAHRQPQIGTLYHPVKLFDLEQLFCSRTPITSHEVPRTTFIADSTHTDASGTSSKTGIKKVGGIYIGEEAQMNNQKHLKPFELNEQIPSVEENSEGSDEFESVNSKKPLTNYSILNPSAGRHTEVPVPPKAVPESIEEDPTVKSNHNPDAETVVPDEQSVFGYARIQQLLTNETAKYLAEQINFPAGVDGTTTCFQTGAVSLLATHCDLAVIRCLYCADWCEPGVNWSLTYLYKRLLLLRSERLRQDQETRRLLRLTRGSTTLRELGGTVNLNMPDTFTFQLKSQSMPDLTVIYATRRRQTDQINSGSTDSQTAPGQSISQPNQVFDKSSHMGPTTSVHTTSHPFPLVSDGTTLDLRPRLNGLDRQEIRKDSGGLRLARSHFSNDVKTSLDDSTNLSLRTPDAFGGDSSLSLALPLVTFSGARLSSALSPSHQPSWKNSKRSRIADIKVSSILLVSH</sequence>
<keyword evidence="4" id="KW-1185">Reference proteome</keyword>
<feature type="region of interest" description="Disordered" evidence="1">
    <location>
        <begin position="472"/>
        <end position="529"/>
    </location>
</feature>
<dbReference type="PANTHER" id="PTHR31781:SF1">
    <property type="entry name" value="PROTEIN UNC-80 HOMOLOG"/>
    <property type="match status" value="1"/>
</dbReference>
<comment type="caution">
    <text evidence="3">The sequence shown here is derived from an EMBL/GenBank/DDBJ whole genome shotgun (WGS) entry which is preliminary data.</text>
</comment>
<dbReference type="Pfam" id="PF15778">
    <property type="entry name" value="UNC80_N"/>
    <property type="match status" value="1"/>
</dbReference>
<reference evidence="3" key="1">
    <citation type="submission" date="2019-05" db="EMBL/GenBank/DDBJ databases">
        <title>Annotation for the trematode Paragonimus heterotremus.</title>
        <authorList>
            <person name="Choi Y.-J."/>
        </authorList>
    </citation>
    <scope>NUCLEOTIDE SEQUENCE</scope>
    <source>
        <strain evidence="3">LC</strain>
    </source>
</reference>
<feature type="region of interest" description="Disordered" evidence="1">
    <location>
        <begin position="287"/>
        <end position="322"/>
    </location>
</feature>
<dbReference type="GO" id="GO:0055080">
    <property type="term" value="P:monoatomic cation homeostasis"/>
    <property type="evidence" value="ECO:0007669"/>
    <property type="project" value="TreeGrafter"/>
</dbReference>
<evidence type="ECO:0000313" key="4">
    <source>
        <dbReference type="Proteomes" id="UP000748531"/>
    </source>
</evidence>
<protein>
    <recommendedName>
        <fullName evidence="2">Cation channel complex component UNC80 N-terminal domain-containing protein</fullName>
    </recommendedName>
</protein>
<dbReference type="InterPro" id="IPR031542">
    <property type="entry name" value="UNC80_N"/>
</dbReference>
<dbReference type="PANTHER" id="PTHR31781">
    <property type="entry name" value="UNC80"/>
    <property type="match status" value="1"/>
</dbReference>
<feature type="domain" description="Cation channel complex component UNC80 N-terminal" evidence="2">
    <location>
        <begin position="35"/>
        <end position="187"/>
    </location>
</feature>
<evidence type="ECO:0000259" key="2">
    <source>
        <dbReference type="Pfam" id="PF15778"/>
    </source>
</evidence>
<evidence type="ECO:0000256" key="1">
    <source>
        <dbReference type="SAM" id="MobiDB-lite"/>
    </source>
</evidence>
<dbReference type="Proteomes" id="UP000748531">
    <property type="component" value="Unassembled WGS sequence"/>
</dbReference>
<dbReference type="AlphaFoldDB" id="A0A8J4T931"/>
<gene>
    <name evidence="3" type="ORF">PHET_04962</name>
</gene>
<feature type="compositionally biased region" description="Polar residues" evidence="1">
    <location>
        <begin position="473"/>
        <end position="514"/>
    </location>
</feature>
<dbReference type="GO" id="GO:0005261">
    <property type="term" value="F:monoatomic cation channel activity"/>
    <property type="evidence" value="ECO:0007669"/>
    <property type="project" value="TreeGrafter"/>
</dbReference>
<evidence type="ECO:0000313" key="3">
    <source>
        <dbReference type="EMBL" id="KAF5401893.1"/>
    </source>
</evidence>